<dbReference type="Gene3D" id="2.60.120.920">
    <property type="match status" value="1"/>
</dbReference>
<dbReference type="Pfam" id="PF00622">
    <property type="entry name" value="SPRY"/>
    <property type="match status" value="1"/>
</dbReference>
<keyword evidence="4" id="KW-1185">Reference proteome</keyword>
<feature type="non-terminal residue" evidence="3">
    <location>
        <position position="111"/>
    </location>
</feature>
<feature type="non-terminal residue" evidence="3">
    <location>
        <position position="1"/>
    </location>
</feature>
<dbReference type="EMBL" id="MCFE01000133">
    <property type="protein sequence ID" value="ORX97408.1"/>
    <property type="molecule type" value="Genomic_DNA"/>
</dbReference>
<protein>
    <recommendedName>
        <fullName evidence="1">B30.2/SPRY domain-containing protein</fullName>
    </recommendedName>
</protein>
<evidence type="ECO:0000313" key="3">
    <source>
        <dbReference type="EMBL" id="ORX97408.1"/>
    </source>
</evidence>
<dbReference type="InterPro" id="IPR043136">
    <property type="entry name" value="B30.2/SPRY_sf"/>
</dbReference>
<organism evidence="3 4">
    <name type="scientific">Basidiobolus meristosporus CBS 931.73</name>
    <dbReference type="NCBI Taxonomy" id="1314790"/>
    <lineage>
        <taxon>Eukaryota</taxon>
        <taxon>Fungi</taxon>
        <taxon>Fungi incertae sedis</taxon>
        <taxon>Zoopagomycota</taxon>
        <taxon>Entomophthoromycotina</taxon>
        <taxon>Basidiobolomycetes</taxon>
        <taxon>Basidiobolales</taxon>
        <taxon>Basidiobolaceae</taxon>
        <taxon>Basidiobolus</taxon>
    </lineage>
</organism>
<feature type="domain" description="B30.2/SPRY" evidence="1">
    <location>
        <begin position="1"/>
        <end position="109"/>
    </location>
</feature>
<dbReference type="SMART" id="SM00449">
    <property type="entry name" value="SPRY"/>
    <property type="match status" value="1"/>
</dbReference>
<dbReference type="InterPro" id="IPR001870">
    <property type="entry name" value="B30.2/SPRY"/>
</dbReference>
<dbReference type="AlphaFoldDB" id="A0A1Y1YHJ0"/>
<proteinExistence type="predicted"/>
<reference evidence="3 4" key="1">
    <citation type="submission" date="2016-07" db="EMBL/GenBank/DDBJ databases">
        <title>Pervasive Adenine N6-methylation of Active Genes in Fungi.</title>
        <authorList>
            <consortium name="DOE Joint Genome Institute"/>
            <person name="Mondo S.J."/>
            <person name="Dannebaum R.O."/>
            <person name="Kuo R.C."/>
            <person name="Labutti K."/>
            <person name="Haridas S."/>
            <person name="Kuo A."/>
            <person name="Salamov A."/>
            <person name="Ahrendt S.R."/>
            <person name="Lipzen A."/>
            <person name="Sullivan W."/>
            <person name="Andreopoulos W.B."/>
            <person name="Clum A."/>
            <person name="Lindquist E."/>
            <person name="Daum C."/>
            <person name="Ramamoorthy G.K."/>
            <person name="Gryganskyi A."/>
            <person name="Culley D."/>
            <person name="Magnuson J.K."/>
            <person name="James T.Y."/>
            <person name="O'Malley M.A."/>
            <person name="Stajich J.E."/>
            <person name="Spatafora J.W."/>
            <person name="Visel A."/>
            <person name="Grigoriev I.V."/>
        </authorList>
    </citation>
    <scope>NUCLEOTIDE SEQUENCE [LARGE SCALE GENOMIC DNA]</scope>
    <source>
        <strain evidence="3 4">CBS 931.73</strain>
    </source>
</reference>
<accession>A0A1Y1YHJ0</accession>
<comment type="caution">
    <text evidence="3">The sequence shown here is derived from an EMBL/GenBank/DDBJ whole genome shotgun (WGS) entry which is preliminary data.</text>
</comment>
<evidence type="ECO:0000313" key="4">
    <source>
        <dbReference type="Proteomes" id="UP000193498"/>
    </source>
</evidence>
<gene>
    <name evidence="2" type="ORF">K493DRAFT_148923</name>
    <name evidence="3" type="ORF">K493DRAFT_164960</name>
</gene>
<dbReference type="PANTHER" id="PTHR12864">
    <property type="entry name" value="RAN BINDING PROTEIN 9-RELATED"/>
    <property type="match status" value="1"/>
</dbReference>
<dbReference type="InParanoid" id="A0A1Y1YHJ0"/>
<evidence type="ECO:0000313" key="2">
    <source>
        <dbReference type="EMBL" id="ORX63666.1"/>
    </source>
</evidence>
<dbReference type="SUPFAM" id="SSF49899">
    <property type="entry name" value="Concanavalin A-like lectins/glucanases"/>
    <property type="match status" value="1"/>
</dbReference>
<dbReference type="Proteomes" id="UP000193498">
    <property type="component" value="Unassembled WGS sequence"/>
</dbReference>
<sequence length="111" mass="12126">PNVIIAIGLATRPYPYFRLPGWNIYSVGYHSDDGRKYVDDGYGGRDYSAPFGVGDVIGCGYDRSSGSVFFTRNGVNLGIARQGMWHLVFPTLGADGDVSVQVNFGESSFKY</sequence>
<evidence type="ECO:0000259" key="1">
    <source>
        <dbReference type="PROSITE" id="PS50188"/>
    </source>
</evidence>
<dbReference type="InterPro" id="IPR013320">
    <property type="entry name" value="ConA-like_dom_sf"/>
</dbReference>
<dbReference type="PROSITE" id="PS50188">
    <property type="entry name" value="B302_SPRY"/>
    <property type="match status" value="1"/>
</dbReference>
<dbReference type="InterPro" id="IPR050618">
    <property type="entry name" value="Ubq-SigPath_Reg"/>
</dbReference>
<dbReference type="InterPro" id="IPR003877">
    <property type="entry name" value="SPRY_dom"/>
</dbReference>
<dbReference type="OrthoDB" id="258495at2759"/>
<name>A0A1Y1YHJ0_9FUNG</name>
<dbReference type="EMBL" id="MCFE01001280">
    <property type="protein sequence ID" value="ORX63666.1"/>
    <property type="molecule type" value="Genomic_DNA"/>
</dbReference>
<dbReference type="STRING" id="1314790.A0A1Y1YHJ0"/>